<evidence type="ECO:0000256" key="1">
    <source>
        <dbReference type="ARBA" id="ARBA00022649"/>
    </source>
</evidence>
<protein>
    <submittedName>
        <fullName evidence="2">Type II toxin-antitoxin system VapB family antitoxin</fullName>
    </submittedName>
</protein>
<dbReference type="RefSeq" id="WP_310912236.1">
    <property type="nucleotide sequence ID" value="NZ_JAVLVT010000004.1"/>
</dbReference>
<evidence type="ECO:0000313" key="2">
    <source>
        <dbReference type="EMBL" id="MDS1270685.1"/>
    </source>
</evidence>
<organism evidence="2 3">
    <name type="scientific">Lipingzhangella rawalii</name>
    <dbReference type="NCBI Taxonomy" id="2055835"/>
    <lineage>
        <taxon>Bacteria</taxon>
        <taxon>Bacillati</taxon>
        <taxon>Actinomycetota</taxon>
        <taxon>Actinomycetes</taxon>
        <taxon>Streptosporangiales</taxon>
        <taxon>Nocardiopsidaceae</taxon>
        <taxon>Lipingzhangella</taxon>
    </lineage>
</organism>
<name>A0ABU2H5W3_9ACTN</name>
<comment type="caution">
    <text evidence="2">The sequence shown here is derived from an EMBL/GenBank/DDBJ whole genome shotgun (WGS) entry which is preliminary data.</text>
</comment>
<accession>A0ABU2H5W3</accession>
<reference evidence="3" key="1">
    <citation type="submission" date="2023-07" db="EMBL/GenBank/DDBJ databases">
        <title>Novel species in the genus Lipingzhangella isolated from Sambhar Salt Lake.</title>
        <authorList>
            <person name="Jiya N."/>
            <person name="Kajale S."/>
            <person name="Sharma A."/>
        </authorList>
    </citation>
    <scope>NUCLEOTIDE SEQUENCE [LARGE SCALE GENOMIC DNA]</scope>
    <source>
        <strain evidence="3">LS1_29</strain>
    </source>
</reference>
<keyword evidence="1" id="KW-1277">Toxin-antitoxin system</keyword>
<gene>
    <name evidence="2" type="ORF">RIF23_10280</name>
</gene>
<dbReference type="Pfam" id="PF07704">
    <property type="entry name" value="PSK_trans_fac"/>
    <property type="match status" value="1"/>
</dbReference>
<dbReference type="InterPro" id="IPR011660">
    <property type="entry name" value="VapB-like"/>
</dbReference>
<dbReference type="EMBL" id="JAVLVT010000004">
    <property type="protein sequence ID" value="MDS1270685.1"/>
    <property type="molecule type" value="Genomic_DNA"/>
</dbReference>
<evidence type="ECO:0000313" key="3">
    <source>
        <dbReference type="Proteomes" id="UP001250214"/>
    </source>
</evidence>
<sequence>MSLNIKNTEADELAAEVGQLVGETKTAAVITALRAASYA</sequence>
<dbReference type="Proteomes" id="UP001250214">
    <property type="component" value="Unassembled WGS sequence"/>
</dbReference>
<proteinExistence type="predicted"/>
<keyword evidence="3" id="KW-1185">Reference proteome</keyword>